<gene>
    <name evidence="1" type="ORF">PSON_ATCC_30995.1.T4030003</name>
</gene>
<sequence>MKNIRVKLLFWKKIQSKNKLSHLSINQQNVNWSIWDDQSLCCQYKLRNQPLLFQIYNRVDFHRILQELSGKDLRIIFQLMHWINIKKDYIKKVVCYSSFNFWRFLVFCQCRRQQSCSKFLKKRVKNLSIDNEPEEREFKKEEEKYIKLKELMTKEFKQLNHLE</sequence>
<reference evidence="1" key="1">
    <citation type="submission" date="2021-01" db="EMBL/GenBank/DDBJ databases">
        <authorList>
            <consortium name="Genoscope - CEA"/>
            <person name="William W."/>
        </authorList>
    </citation>
    <scope>NUCLEOTIDE SEQUENCE</scope>
</reference>
<dbReference type="EMBL" id="CAJJDN010000403">
    <property type="protein sequence ID" value="CAD8131193.1"/>
    <property type="molecule type" value="Genomic_DNA"/>
</dbReference>
<evidence type="ECO:0000313" key="2">
    <source>
        <dbReference type="Proteomes" id="UP000692954"/>
    </source>
</evidence>
<protein>
    <submittedName>
        <fullName evidence="1">Uncharacterized protein</fullName>
    </submittedName>
</protein>
<keyword evidence="2" id="KW-1185">Reference proteome</keyword>
<organism evidence="1 2">
    <name type="scientific">Paramecium sonneborni</name>
    <dbReference type="NCBI Taxonomy" id="65129"/>
    <lineage>
        <taxon>Eukaryota</taxon>
        <taxon>Sar</taxon>
        <taxon>Alveolata</taxon>
        <taxon>Ciliophora</taxon>
        <taxon>Intramacronucleata</taxon>
        <taxon>Oligohymenophorea</taxon>
        <taxon>Peniculida</taxon>
        <taxon>Parameciidae</taxon>
        <taxon>Paramecium</taxon>
    </lineage>
</organism>
<name>A0A8S1RV19_9CILI</name>
<accession>A0A8S1RV19</accession>
<dbReference type="AlphaFoldDB" id="A0A8S1RV19"/>
<proteinExistence type="predicted"/>
<dbReference type="Proteomes" id="UP000692954">
    <property type="component" value="Unassembled WGS sequence"/>
</dbReference>
<comment type="caution">
    <text evidence="1">The sequence shown here is derived from an EMBL/GenBank/DDBJ whole genome shotgun (WGS) entry which is preliminary data.</text>
</comment>
<evidence type="ECO:0000313" key="1">
    <source>
        <dbReference type="EMBL" id="CAD8131193.1"/>
    </source>
</evidence>